<reference evidence="2 3" key="1">
    <citation type="journal article" date="2016" name="Mol. Biol. Evol.">
        <title>Comparative Genomics of Early-Diverging Mushroom-Forming Fungi Provides Insights into the Origins of Lignocellulose Decay Capabilities.</title>
        <authorList>
            <person name="Nagy L.G."/>
            <person name="Riley R."/>
            <person name="Tritt A."/>
            <person name="Adam C."/>
            <person name="Daum C."/>
            <person name="Floudas D."/>
            <person name="Sun H."/>
            <person name="Yadav J.S."/>
            <person name="Pangilinan J."/>
            <person name="Larsson K.H."/>
            <person name="Matsuura K."/>
            <person name="Barry K."/>
            <person name="Labutti K."/>
            <person name="Kuo R."/>
            <person name="Ohm R.A."/>
            <person name="Bhattacharya S.S."/>
            <person name="Shirouzu T."/>
            <person name="Yoshinaga Y."/>
            <person name="Martin F.M."/>
            <person name="Grigoriev I.V."/>
            <person name="Hibbett D.S."/>
        </authorList>
    </citation>
    <scope>NUCLEOTIDE SEQUENCE [LARGE SCALE GENOMIC DNA]</scope>
    <source>
        <strain evidence="2 3">TUFC12733</strain>
    </source>
</reference>
<dbReference type="EMBL" id="KV417326">
    <property type="protein sequence ID" value="KZO91275.1"/>
    <property type="molecule type" value="Genomic_DNA"/>
</dbReference>
<dbReference type="Proteomes" id="UP000076738">
    <property type="component" value="Unassembled WGS sequence"/>
</dbReference>
<proteinExistence type="predicted"/>
<evidence type="ECO:0000313" key="2">
    <source>
        <dbReference type="EMBL" id="KZO91275.1"/>
    </source>
</evidence>
<dbReference type="AlphaFoldDB" id="A0A167H616"/>
<sequence>MTSVVLDPPPAPPPASPWQVTCLNEAPSIHWPIWAEGPIAYKALRISSENTTSDWELIGFSSASPYFHPTAYGPACGHRSLAAENQGQRQAASLELPMHFRALFHRPTSSPWVPSETDFDLLVGNRDVFFESMPWLSPTISRLYIDKPDKQIDFKLLLDKPDNAMGFSLQPDKLDKQIDFNLLVDKPDRLSNFKLLVNTLDMWRTTQIQMRARHKSDTAEPLTRLDVDGPSIDDLESSSEPRGSFMRTSLLGSSEDSPFLHKKSSCQLVLESSEEHIRVIKLLRDRHSKLWPFKLLPNKPDKQISLKLQLDQLFNLLRWSRQKNLGLFDRTVSQGDNVKIKAVKPEADEAKRKTQQIGRRCTHGELLLLPQFATDKRGIISIHSLLKTSAMRYFYILGSDFTHQPRSLHADDQLWRYPKEHTVTVVRAETRVCLQRIKDSIDMLLFEDQAAMAKLRQLDDLKMYEDECNEIECTQGIAEAMLERKQEIDSQLNMVKARMDGLHTAIATIEARATENRLHLQPIQGYSSTMALVSELLLEENTLNQMLLFDALREANEAQLVPEYWFARIHGFPNTSLAEYYGLQQLSRSYTSAPEHPGSQIPTLPNTLAPEYLGSRRWPYIGFVWLATCSKRSQKMGQRHVTLSVETVSEFWGRDALLEYWQGEGLFDFWGKKPPDVRTCSGCKSVCIEKVSMDRSGEHPGDFGRAFSVCFSHFSTTFKYFTPPLPPEYREDLRASLEVEPVEDYRSSPPKQSPSKQTAIKKSPSKRSPSKLNGRSADENEAKIRCGNTACGKQGNTNLEHNGALHLKPDKLGYLKLVLLSLGKVRYFKLLQAELHKLMYLKLLQVKPDKQTSLKLLEHKRILSYSRRRRLLGHFEALQNIVFNCLVRQCRLIIQRPEGNCWSLRRVRMKSISKPEHVCKKKVVYSRLLSLLSLTQALGRSTSVMLSAQLKLENVSSAELASLQAITRACVPKFSKKKVPPFGSPSHKEKESKSKPSPTDLENDNGGRKRRANSSGSQTSDPNFFDVDDMSDTRPARTASVIVVSSDSSRSASPLEVKKSKPRGIRTSKWPGKRTFGDIRKHLKDAEKAMGKGDTHETAVLKVTKLHVPSSTWSDNLKYLRTASHETIDDFDANPMRLWRDFRLAVIASERKDAGRFQKLKETRKAKKQKNVE</sequence>
<keyword evidence="3" id="KW-1185">Reference proteome</keyword>
<name>A0A167H616_CALVF</name>
<feature type="region of interest" description="Disordered" evidence="1">
    <location>
        <begin position="740"/>
        <end position="779"/>
    </location>
</feature>
<evidence type="ECO:0000313" key="3">
    <source>
        <dbReference type="Proteomes" id="UP000076738"/>
    </source>
</evidence>
<evidence type="ECO:0000256" key="1">
    <source>
        <dbReference type="SAM" id="MobiDB-lite"/>
    </source>
</evidence>
<feature type="region of interest" description="Disordered" evidence="1">
    <location>
        <begin position="977"/>
        <end position="1075"/>
    </location>
</feature>
<protein>
    <submittedName>
        <fullName evidence="2">Uncharacterized protein</fullName>
    </submittedName>
</protein>
<feature type="compositionally biased region" description="Polar residues" evidence="1">
    <location>
        <begin position="1013"/>
        <end position="1022"/>
    </location>
</feature>
<feature type="region of interest" description="Disordered" evidence="1">
    <location>
        <begin position="213"/>
        <end position="243"/>
    </location>
</feature>
<gene>
    <name evidence="2" type="ORF">CALVIDRAFT_530976</name>
</gene>
<organism evidence="2 3">
    <name type="scientific">Calocera viscosa (strain TUFC12733)</name>
    <dbReference type="NCBI Taxonomy" id="1330018"/>
    <lineage>
        <taxon>Eukaryota</taxon>
        <taxon>Fungi</taxon>
        <taxon>Dikarya</taxon>
        <taxon>Basidiomycota</taxon>
        <taxon>Agaricomycotina</taxon>
        <taxon>Dacrymycetes</taxon>
        <taxon>Dacrymycetales</taxon>
        <taxon>Dacrymycetaceae</taxon>
        <taxon>Calocera</taxon>
    </lineage>
</organism>
<feature type="compositionally biased region" description="Low complexity" evidence="1">
    <location>
        <begin position="747"/>
        <end position="757"/>
    </location>
</feature>
<feature type="compositionally biased region" description="Low complexity" evidence="1">
    <location>
        <begin position="1040"/>
        <end position="1053"/>
    </location>
</feature>
<feature type="compositionally biased region" description="Basic and acidic residues" evidence="1">
    <location>
        <begin position="215"/>
        <end position="227"/>
    </location>
</feature>
<accession>A0A167H616</accession>